<accession>A0A1S8NAR0</accession>
<feature type="transmembrane region" description="Helical" evidence="1">
    <location>
        <begin position="59"/>
        <end position="79"/>
    </location>
</feature>
<keyword evidence="1" id="KW-1133">Transmembrane helix</keyword>
<feature type="transmembrane region" description="Helical" evidence="1">
    <location>
        <begin position="36"/>
        <end position="53"/>
    </location>
</feature>
<reference evidence="2 3" key="1">
    <citation type="submission" date="2016-05" db="EMBL/GenBank/DDBJ databases">
        <title>Microbial solvent formation.</title>
        <authorList>
            <person name="Poehlein A."/>
            <person name="Montoya Solano J.D."/>
            <person name="Flitsch S."/>
            <person name="Krabben P."/>
            <person name="Duerre P."/>
            <person name="Daniel R."/>
        </authorList>
    </citation>
    <scope>NUCLEOTIDE SEQUENCE [LARGE SCALE GENOMIC DNA]</scope>
    <source>
        <strain evidence="2 3">L1-8</strain>
    </source>
</reference>
<evidence type="ECO:0000256" key="1">
    <source>
        <dbReference type="SAM" id="Phobius"/>
    </source>
</evidence>
<evidence type="ECO:0000313" key="3">
    <source>
        <dbReference type="Proteomes" id="UP000191154"/>
    </source>
</evidence>
<gene>
    <name evidence="2" type="ORF">CLOSAC_16430</name>
</gene>
<comment type="caution">
    <text evidence="2">The sequence shown here is derived from an EMBL/GenBank/DDBJ whole genome shotgun (WGS) entry which is preliminary data.</text>
</comment>
<dbReference type="STRING" id="169679.CSACC_12700"/>
<evidence type="ECO:0000313" key="2">
    <source>
        <dbReference type="EMBL" id="OOM13557.1"/>
    </source>
</evidence>
<dbReference type="EMBL" id="LZYZ01000003">
    <property type="protein sequence ID" value="OOM13557.1"/>
    <property type="molecule type" value="Genomic_DNA"/>
</dbReference>
<name>A0A1S8NAR0_CLOSA</name>
<keyword evidence="1" id="KW-0812">Transmembrane</keyword>
<protein>
    <submittedName>
        <fullName evidence="2">Uncharacterized protein</fullName>
    </submittedName>
</protein>
<proteinExistence type="predicted"/>
<feature type="transmembrane region" description="Helical" evidence="1">
    <location>
        <begin position="6"/>
        <end position="24"/>
    </location>
</feature>
<dbReference type="RefSeq" id="WP_077864999.1">
    <property type="nucleotide sequence ID" value="NZ_LZYZ01000003.1"/>
</dbReference>
<keyword evidence="1" id="KW-0472">Membrane</keyword>
<dbReference type="AlphaFoldDB" id="A0A1S8NAR0"/>
<organism evidence="2 3">
    <name type="scientific">Clostridium saccharobutylicum</name>
    <dbReference type="NCBI Taxonomy" id="169679"/>
    <lineage>
        <taxon>Bacteria</taxon>
        <taxon>Bacillati</taxon>
        <taxon>Bacillota</taxon>
        <taxon>Clostridia</taxon>
        <taxon>Eubacteriales</taxon>
        <taxon>Clostridiaceae</taxon>
        <taxon>Clostridium</taxon>
    </lineage>
</organism>
<sequence>MSILFTILSFILTLVIILGIYVLCRKFIFTKVRINKWIPLSIAIVLFIVQMFLPTNNIYVRYILPLFPVLFFLWFMDIMQTGKAKNKEKQIIIKPKAKPNRVKNKNK</sequence>
<dbReference type="Proteomes" id="UP000191154">
    <property type="component" value="Unassembled WGS sequence"/>
</dbReference>